<sequence length="556" mass="62655">MTDPLSVIGGISAAIAIIGLAAQSFLAVKGTIEEYRSVGDKLLGIQKDFALSKIRLDAWCAAWRIRSTDQKTFGVRLWGLEGWELIEWKLSAIDELCEELIRFLEPFSSNDKEILEYVTKLNERREMAMRTSGKRLVKKPPPSIQAKAEFLANLPEDRREALNQKKDRQKAIAGVTGVGAKLDLILGTSEKAGKKSTTLQECIDILGSVSLDLFCSRYPDVQRSASVNERIEAVEKRHQQKILEHAQKLRSAAAVLYQICSSRSIDTRLAIEPINAEDLECETATYRVIYRATSQSCQEFNVRALQAKPPEGDCNTFDNACKTALDAVTHFGLPIGVERTQYYALQIFAKRIQLRRQTLAELLGDISYRSTVHRWSLFPIQQRWGLSYLLAESSLLLLGTSWLSALSSVNLNRLQDGEAPGYLLRALEAGQERCTLLLKLRAWAKIGLIDLECWCVGILLVEIMYGLKVLNVVKWEGRILLVLADESRIGIDGLEVKGRWGTTYSKAIAHCFKESTQLSKEGRDKETYHDMLAEFYKVVFLPIQKQFKDSQEDDLN</sequence>
<organism evidence="2 3">
    <name type="scientific">Hyaloscypha hepaticicola</name>
    <dbReference type="NCBI Taxonomy" id="2082293"/>
    <lineage>
        <taxon>Eukaryota</taxon>
        <taxon>Fungi</taxon>
        <taxon>Dikarya</taxon>
        <taxon>Ascomycota</taxon>
        <taxon>Pezizomycotina</taxon>
        <taxon>Leotiomycetes</taxon>
        <taxon>Helotiales</taxon>
        <taxon>Hyaloscyphaceae</taxon>
        <taxon>Hyaloscypha</taxon>
    </lineage>
</organism>
<dbReference type="OrthoDB" id="10341751at2759"/>
<evidence type="ECO:0000256" key="1">
    <source>
        <dbReference type="SAM" id="Phobius"/>
    </source>
</evidence>
<keyword evidence="1" id="KW-0812">Transmembrane</keyword>
<keyword evidence="1" id="KW-1133">Transmembrane helix</keyword>
<gene>
    <name evidence="2" type="ORF">NA56DRAFT_708041</name>
</gene>
<keyword evidence="1" id="KW-0472">Membrane</keyword>
<proteinExistence type="predicted"/>
<dbReference type="EMBL" id="KZ613501">
    <property type="protein sequence ID" value="PMD17161.1"/>
    <property type="molecule type" value="Genomic_DNA"/>
</dbReference>
<feature type="transmembrane region" description="Helical" evidence="1">
    <location>
        <begin position="6"/>
        <end position="28"/>
    </location>
</feature>
<accession>A0A2J6PT30</accession>
<dbReference type="AlphaFoldDB" id="A0A2J6PT30"/>
<name>A0A2J6PT30_9HELO</name>
<reference evidence="2 3" key="1">
    <citation type="submission" date="2016-05" db="EMBL/GenBank/DDBJ databases">
        <title>A degradative enzymes factory behind the ericoid mycorrhizal symbiosis.</title>
        <authorList>
            <consortium name="DOE Joint Genome Institute"/>
            <person name="Martino E."/>
            <person name="Morin E."/>
            <person name="Grelet G."/>
            <person name="Kuo A."/>
            <person name="Kohler A."/>
            <person name="Daghino S."/>
            <person name="Barry K."/>
            <person name="Choi C."/>
            <person name="Cichocki N."/>
            <person name="Clum A."/>
            <person name="Copeland A."/>
            <person name="Hainaut M."/>
            <person name="Haridas S."/>
            <person name="Labutti K."/>
            <person name="Lindquist E."/>
            <person name="Lipzen A."/>
            <person name="Khouja H.-R."/>
            <person name="Murat C."/>
            <person name="Ohm R."/>
            <person name="Olson A."/>
            <person name="Spatafora J."/>
            <person name="Veneault-Fourrey C."/>
            <person name="Henrissat B."/>
            <person name="Grigoriev I."/>
            <person name="Martin F."/>
            <person name="Perotto S."/>
        </authorList>
    </citation>
    <scope>NUCLEOTIDE SEQUENCE [LARGE SCALE GENOMIC DNA]</scope>
    <source>
        <strain evidence="2 3">UAMH 7357</strain>
    </source>
</reference>
<dbReference type="Proteomes" id="UP000235672">
    <property type="component" value="Unassembled WGS sequence"/>
</dbReference>
<evidence type="ECO:0000313" key="2">
    <source>
        <dbReference type="EMBL" id="PMD17161.1"/>
    </source>
</evidence>
<keyword evidence="3" id="KW-1185">Reference proteome</keyword>
<evidence type="ECO:0000313" key="3">
    <source>
        <dbReference type="Proteomes" id="UP000235672"/>
    </source>
</evidence>
<protein>
    <submittedName>
        <fullName evidence="2">Uncharacterized protein</fullName>
    </submittedName>
</protein>